<comment type="caution">
    <text evidence="2">The sequence shown here is derived from an EMBL/GenBank/DDBJ whole genome shotgun (WGS) entry which is preliminary data.</text>
</comment>
<dbReference type="OrthoDB" id="9812205at2"/>
<dbReference type="SUPFAM" id="SSF158997">
    <property type="entry name" value="Trm112p-like"/>
    <property type="match status" value="1"/>
</dbReference>
<reference evidence="2 3" key="1">
    <citation type="submission" date="2018-11" db="EMBL/GenBank/DDBJ databases">
        <title>Sequencing the genomes of 1000 actinobacteria strains.</title>
        <authorList>
            <person name="Klenk H.-P."/>
        </authorList>
    </citation>
    <scope>NUCLEOTIDE SEQUENCE [LARGE SCALE GENOMIC DNA]</scope>
    <source>
        <strain evidence="2 3">DSM 15700</strain>
    </source>
</reference>
<keyword evidence="3" id="KW-1185">Reference proteome</keyword>
<evidence type="ECO:0000256" key="1">
    <source>
        <dbReference type="SAM" id="MobiDB-lite"/>
    </source>
</evidence>
<dbReference type="EMBL" id="RKQZ01000001">
    <property type="protein sequence ID" value="RPF20114.1"/>
    <property type="molecule type" value="Genomic_DNA"/>
</dbReference>
<feature type="region of interest" description="Disordered" evidence="1">
    <location>
        <begin position="49"/>
        <end position="76"/>
    </location>
</feature>
<dbReference type="Proteomes" id="UP000280501">
    <property type="component" value="Unassembled WGS sequence"/>
</dbReference>
<sequence>MTSTGAEGAGTSGPAGAAGSGTEAGVPGSDGAGLPGWVRDILRCPVTGAALADGVGPGGEPELHSTDPDRPLAYPVRDGIPVLLESDAREL</sequence>
<feature type="region of interest" description="Disordered" evidence="1">
    <location>
        <begin position="1"/>
        <end position="37"/>
    </location>
</feature>
<gene>
    <name evidence="2" type="ORF">EDD34_0692</name>
</gene>
<organism evidence="2 3">
    <name type="scientific">Myceligenerans xiligouense</name>
    <dbReference type="NCBI Taxonomy" id="253184"/>
    <lineage>
        <taxon>Bacteria</taxon>
        <taxon>Bacillati</taxon>
        <taxon>Actinomycetota</taxon>
        <taxon>Actinomycetes</taxon>
        <taxon>Micrococcales</taxon>
        <taxon>Promicromonosporaceae</taxon>
        <taxon>Myceligenerans</taxon>
    </lineage>
</organism>
<evidence type="ECO:0000313" key="3">
    <source>
        <dbReference type="Proteomes" id="UP000280501"/>
    </source>
</evidence>
<dbReference type="AlphaFoldDB" id="A0A3N4YLC4"/>
<dbReference type="Gene3D" id="2.20.25.10">
    <property type="match status" value="1"/>
</dbReference>
<protein>
    <submittedName>
        <fullName evidence="2">Uncharacterized protein YbaR (Trm112 family)</fullName>
    </submittedName>
</protein>
<feature type="compositionally biased region" description="Gly residues" evidence="1">
    <location>
        <begin position="7"/>
        <end position="19"/>
    </location>
</feature>
<proteinExistence type="predicted"/>
<evidence type="ECO:0000313" key="2">
    <source>
        <dbReference type="EMBL" id="RPF20114.1"/>
    </source>
</evidence>
<accession>A0A3N4YLC4</accession>
<name>A0A3N4YLC4_9MICO</name>
<feature type="compositionally biased region" description="Basic and acidic residues" evidence="1">
    <location>
        <begin position="61"/>
        <end position="70"/>
    </location>
</feature>